<protein>
    <submittedName>
        <fullName evidence="1">Uncharacterized protein</fullName>
    </submittedName>
</protein>
<dbReference type="RefSeq" id="WP_154565989.1">
    <property type="nucleotide sequence ID" value="NZ_VOSW01000089.1"/>
</dbReference>
<dbReference type="EMBL" id="VOSW01000089">
    <property type="protein sequence ID" value="KAE8755408.1"/>
    <property type="molecule type" value="Genomic_DNA"/>
</dbReference>
<organism evidence="1 2">
    <name type="scientific">Paraburkholderia madseniana</name>
    <dbReference type="NCBI Taxonomy" id="2599607"/>
    <lineage>
        <taxon>Bacteria</taxon>
        <taxon>Pseudomonadati</taxon>
        <taxon>Pseudomonadota</taxon>
        <taxon>Betaproteobacteria</taxon>
        <taxon>Burkholderiales</taxon>
        <taxon>Burkholderiaceae</taxon>
        <taxon>Paraburkholderia</taxon>
    </lineage>
</organism>
<proteinExistence type="predicted"/>
<dbReference type="Proteomes" id="UP000463700">
    <property type="component" value="Unassembled WGS sequence"/>
</dbReference>
<gene>
    <name evidence="1" type="ORF">FSO04_34325</name>
</gene>
<name>A0A6N6W6A5_9BURK</name>
<comment type="caution">
    <text evidence="1">The sequence shown here is derived from an EMBL/GenBank/DDBJ whole genome shotgun (WGS) entry which is preliminary data.</text>
</comment>
<accession>A0A6N6W6A5</accession>
<dbReference type="OrthoDB" id="9150859at2"/>
<evidence type="ECO:0000313" key="2">
    <source>
        <dbReference type="Proteomes" id="UP000463700"/>
    </source>
</evidence>
<evidence type="ECO:0000313" key="1">
    <source>
        <dbReference type="EMBL" id="KAE8755408.1"/>
    </source>
</evidence>
<sequence>MKEIKPIASANPFNVVRSIPTFQIPPNKIIVRDDVENDPIFTSRYVAFLSGKTNVHYTRMSISRIRRGFWRSAKSEFELIEETIRNNDVDSIKDLITSGIRLSLHIYENPNKNDDFSYVCADDTPIHVAYEELGISVVPVVLMGKPRDLEESAITIRSIPRGDKDYINLIEGATPVRLNGFHNFLKSEEISLSDALSKLEIEVEKTKNDLRVFHKPARDANHYHHSLHSVLVRAKEHVESIRLLVDNGKLMVATSLLRPLHELALTFYIDWLMPMHMYQYLQLASVMSSDKWDVECEKRRKRNVSEGVLKADANRIKIAHLKAFRFCSVVAEKARIFPLGEEYHKSIYSFLSDMVHHDFSMTARYIDTLDHGDNMVFNENVEHTIRHVAHATISCILSRIRSDIGSAAGA</sequence>
<reference evidence="1 2" key="1">
    <citation type="journal article" date="2020" name="Int. J. Syst. Evol. Microbiol.">
        <title>Paraburkholderia madseniana sp. nov., a phenolic acid-degrading bacterium isolated from acidic forest soil.</title>
        <authorList>
            <person name="Wilhelm R.C."/>
            <person name="Murphy S.J.L."/>
            <person name="Feriancek N.M."/>
            <person name="Karasz D.C."/>
            <person name="DeRito C.M."/>
            <person name="Newman J.D."/>
            <person name="Buckley D.H."/>
        </authorList>
    </citation>
    <scope>NUCLEOTIDE SEQUENCE [LARGE SCALE GENOMIC DNA]</scope>
    <source>
        <strain evidence="1 2">RP11</strain>
    </source>
</reference>
<dbReference type="AlphaFoldDB" id="A0A6N6W6A5"/>